<keyword evidence="2" id="KW-1003">Cell membrane</keyword>
<keyword evidence="3 6" id="KW-0812">Transmembrane</keyword>
<feature type="transmembrane region" description="Helical" evidence="6">
    <location>
        <begin position="315"/>
        <end position="335"/>
    </location>
</feature>
<accession>A0A1J5SSR9</accession>
<dbReference type="EMBL" id="MLJW01000056">
    <property type="protein sequence ID" value="OIR04668.1"/>
    <property type="molecule type" value="Genomic_DNA"/>
</dbReference>
<feature type="transmembrane region" description="Helical" evidence="6">
    <location>
        <begin position="382"/>
        <end position="401"/>
    </location>
</feature>
<sequence length="811" mass="90095">MVFAALMFVLGAWTVQQLAQLPSLTWLCTATFALVPIFLSLYHLRCSIAFVNFRYFLRPLLMGIAAFLFGICWASGFAMWRMSDELPHLWEQKTIEVVGVVASVPEATERGERFRFDTEEILTPDVVVPKHISLNQYRGNYLAGARHAQTLAPVLTPYSRFHAGERWKLLVRLKRPHGTQNPHGFDFEAWALSENIRAMGSINSGHKSAGANVRLSDFVWQPKYVVERLREKVRQRIASVLVGKPLAGVIQALVIGDDSQINQADWQVFLRTGTSHLMSISGLHITMLAGLAFGLVAFFWRRIPMLALRLPTRKAATVVGVITAVCYALIAGFSVPSQRTFYMLLVFAVALWSGRQLVISQVLAMALCIVVLLDPWAVSAPGFWLSFGAVAILAYALGARIGQPHWFTAAVQTQWAVTIGMLPLLLVMFNQTSIVSPVANAFAIPMISFLVTPLALLGSFLPFDAPLHLSYQVLQICMAALKWLNQLPMSTWQQHDPAVWTLLPAIVGVLWLLLPLGFPLRWLGWVGFLPMIFITPVRPLVGDMKVTVLDVGQGLSVVVQTEKHTLLYDAGPIYNAQSDAGSHIVVPFLRGEGVKKLDGFIVSHNDNDHSGGMNSVFAQMSVGWFASSLPESSTVLKTAQSMRCYAGQRWSWDGVSFEVLYPELESYDDATIKDNNRSCVVKVTSQSGSLLLTGDIEKSAEMTLLNISADKLMSNVIVAPHHGSKTSSSIGFISAVNPSVNVFTTGYLNRFKHPAPEVVARYQDMNSIMYRSDYHGALTLHFVDDPLRQHEINVTSWRSQHKRYWHDSISQ</sequence>
<comment type="subcellular location">
    <subcellularLocation>
        <location evidence="1">Cell membrane</location>
        <topology evidence="1">Multi-pass membrane protein</topology>
    </subcellularLocation>
</comment>
<feature type="domain" description="DUF4131" evidence="9">
    <location>
        <begin position="23"/>
        <end position="205"/>
    </location>
</feature>
<dbReference type="AlphaFoldDB" id="A0A1J5SSR9"/>
<feature type="transmembrane region" description="Helical" evidence="6">
    <location>
        <begin position="24"/>
        <end position="44"/>
    </location>
</feature>
<dbReference type="Pfam" id="PF00753">
    <property type="entry name" value="Lactamase_B"/>
    <property type="match status" value="1"/>
</dbReference>
<feature type="transmembrane region" description="Helical" evidence="6">
    <location>
        <begin position="341"/>
        <end position="373"/>
    </location>
</feature>
<evidence type="ECO:0000256" key="1">
    <source>
        <dbReference type="ARBA" id="ARBA00004651"/>
    </source>
</evidence>
<evidence type="ECO:0000259" key="7">
    <source>
        <dbReference type="Pfam" id="PF00753"/>
    </source>
</evidence>
<feature type="transmembrane region" description="Helical" evidence="6">
    <location>
        <begin position="441"/>
        <end position="463"/>
    </location>
</feature>
<name>A0A1J5SSR9_9ZZZZ</name>
<evidence type="ECO:0000256" key="5">
    <source>
        <dbReference type="ARBA" id="ARBA00023136"/>
    </source>
</evidence>
<proteinExistence type="predicted"/>
<feature type="transmembrane region" description="Helical" evidence="6">
    <location>
        <begin position="522"/>
        <end position="541"/>
    </location>
</feature>
<dbReference type="CDD" id="cd07731">
    <property type="entry name" value="ComA-like_MBL-fold"/>
    <property type="match status" value="1"/>
</dbReference>
<dbReference type="InterPro" id="IPR036866">
    <property type="entry name" value="RibonucZ/Hydroxyglut_hydro"/>
</dbReference>
<evidence type="ECO:0000256" key="3">
    <source>
        <dbReference type="ARBA" id="ARBA00022692"/>
    </source>
</evidence>
<dbReference type="InterPro" id="IPR001279">
    <property type="entry name" value="Metallo-B-lactamas"/>
</dbReference>
<dbReference type="Gene3D" id="3.60.15.10">
    <property type="entry name" value="Ribonuclease Z/Hydroxyacylglutathione hydrolase-like"/>
    <property type="match status" value="1"/>
</dbReference>
<dbReference type="NCBIfam" id="TIGR00361">
    <property type="entry name" value="ComEC_Rec2"/>
    <property type="match status" value="1"/>
</dbReference>
<dbReference type="SUPFAM" id="SSF56281">
    <property type="entry name" value="Metallo-hydrolase/oxidoreductase"/>
    <property type="match status" value="1"/>
</dbReference>
<evidence type="ECO:0000259" key="9">
    <source>
        <dbReference type="Pfam" id="PF13567"/>
    </source>
</evidence>
<feature type="transmembrane region" description="Helical" evidence="6">
    <location>
        <begin position="283"/>
        <end position="303"/>
    </location>
</feature>
<dbReference type="Pfam" id="PF03772">
    <property type="entry name" value="Competence"/>
    <property type="match status" value="1"/>
</dbReference>
<feature type="domain" description="Metallo-beta-lactamase" evidence="7">
    <location>
        <begin position="550"/>
        <end position="616"/>
    </location>
</feature>
<evidence type="ECO:0000256" key="4">
    <source>
        <dbReference type="ARBA" id="ARBA00022989"/>
    </source>
</evidence>
<dbReference type="PANTHER" id="PTHR30619:SF1">
    <property type="entry name" value="RECOMBINATION PROTEIN 2"/>
    <property type="match status" value="1"/>
</dbReference>
<keyword evidence="4 6" id="KW-1133">Transmembrane helix</keyword>
<evidence type="ECO:0000256" key="6">
    <source>
        <dbReference type="SAM" id="Phobius"/>
    </source>
</evidence>
<reference evidence="10" key="1">
    <citation type="submission" date="2016-10" db="EMBL/GenBank/DDBJ databases">
        <title>Sequence of Gallionella enrichment culture.</title>
        <authorList>
            <person name="Poehlein A."/>
            <person name="Muehling M."/>
            <person name="Daniel R."/>
        </authorList>
    </citation>
    <scope>NUCLEOTIDE SEQUENCE</scope>
</reference>
<evidence type="ECO:0000313" key="10">
    <source>
        <dbReference type="EMBL" id="OIR04668.1"/>
    </source>
</evidence>
<dbReference type="InterPro" id="IPR004797">
    <property type="entry name" value="Competence_ComEC/Rec2"/>
</dbReference>
<dbReference type="InterPro" id="IPR025405">
    <property type="entry name" value="DUF4131"/>
</dbReference>
<dbReference type="InterPro" id="IPR052159">
    <property type="entry name" value="Competence_DNA_uptake"/>
</dbReference>
<protein>
    <submittedName>
        <fullName evidence="10">ComEC family competence protein</fullName>
    </submittedName>
</protein>
<feature type="domain" description="ComEC/Rec2-related protein" evidence="8">
    <location>
        <begin position="253"/>
        <end position="516"/>
    </location>
</feature>
<dbReference type="InterPro" id="IPR004477">
    <property type="entry name" value="ComEC_N"/>
</dbReference>
<dbReference type="GO" id="GO:0005886">
    <property type="term" value="C:plasma membrane"/>
    <property type="evidence" value="ECO:0007669"/>
    <property type="project" value="UniProtKB-SubCell"/>
</dbReference>
<feature type="transmembrane region" description="Helical" evidence="6">
    <location>
        <begin position="497"/>
        <end position="516"/>
    </location>
</feature>
<dbReference type="NCBIfam" id="TIGR00360">
    <property type="entry name" value="ComEC_N-term"/>
    <property type="match status" value="1"/>
</dbReference>
<comment type="caution">
    <text evidence="10">The sequence shown here is derived from an EMBL/GenBank/DDBJ whole genome shotgun (WGS) entry which is preliminary data.</text>
</comment>
<dbReference type="Pfam" id="PF13567">
    <property type="entry name" value="DUF4131"/>
    <property type="match status" value="1"/>
</dbReference>
<feature type="transmembrane region" description="Helical" evidence="6">
    <location>
        <begin position="407"/>
        <end position="429"/>
    </location>
</feature>
<feature type="transmembrane region" description="Helical" evidence="6">
    <location>
        <begin position="56"/>
        <end position="80"/>
    </location>
</feature>
<evidence type="ECO:0000259" key="8">
    <source>
        <dbReference type="Pfam" id="PF03772"/>
    </source>
</evidence>
<gene>
    <name evidence="10" type="ORF">GALL_133380</name>
</gene>
<dbReference type="PANTHER" id="PTHR30619">
    <property type="entry name" value="DNA INTERNALIZATION/COMPETENCE PROTEIN COMEC/REC2"/>
    <property type="match status" value="1"/>
</dbReference>
<dbReference type="InterPro" id="IPR035681">
    <property type="entry name" value="ComA-like_MBL"/>
</dbReference>
<evidence type="ECO:0000256" key="2">
    <source>
        <dbReference type="ARBA" id="ARBA00022475"/>
    </source>
</evidence>
<keyword evidence="5 6" id="KW-0472">Membrane</keyword>
<organism evidence="10">
    <name type="scientific">mine drainage metagenome</name>
    <dbReference type="NCBI Taxonomy" id="410659"/>
    <lineage>
        <taxon>unclassified sequences</taxon>
        <taxon>metagenomes</taxon>
        <taxon>ecological metagenomes</taxon>
    </lineage>
</organism>
<dbReference type="GO" id="GO:0030420">
    <property type="term" value="P:establishment of competence for transformation"/>
    <property type="evidence" value="ECO:0007669"/>
    <property type="project" value="InterPro"/>
</dbReference>